<dbReference type="Pfam" id="PF01926">
    <property type="entry name" value="MMR_HSR1"/>
    <property type="match status" value="1"/>
</dbReference>
<name>B0DHX0_LACBS</name>
<dbReference type="InterPro" id="IPR006073">
    <property type="entry name" value="GTP-bd"/>
</dbReference>
<evidence type="ECO:0000313" key="5">
    <source>
        <dbReference type="Proteomes" id="UP000001194"/>
    </source>
</evidence>
<sequence>MYLLTTSTTCSVMGPTGAGKSTFINMIAGEDQAKVGPTMESETKELKPIIIDVQKMGLDPSRLALLNGKRLILLDTPGFDDTAGHEAVILRRIAIWLARSYKNKQQSLGGIIHLHDITQSKMSISLKRSLEVFSCLCGDSAYRRIALGTTKWPPSESPAGPQSTRAKKTHGSPRDQAESRFSQLETMYWKDLMKSGSWTYRIETEEHASELVGLILDELEKTTKELELQIQKEVVDEGKAVPKTKAGKILEVSRNRNRYGASMTEEDREVERCIQAELDEMDRQLAELATNKNKFSRVSRSFKRLATRVFGSVCCSC</sequence>
<dbReference type="GeneID" id="6079076"/>
<dbReference type="InterPro" id="IPR027417">
    <property type="entry name" value="P-loop_NTPase"/>
</dbReference>
<feature type="domain" description="G" evidence="3">
    <location>
        <begin position="10"/>
        <end position="118"/>
    </location>
</feature>
<proteinExistence type="predicted"/>
<dbReference type="KEGG" id="lbc:LACBIDRAFT_302570"/>
<protein>
    <submittedName>
        <fullName evidence="4">Predicted protein</fullName>
    </submittedName>
</protein>
<evidence type="ECO:0000313" key="4">
    <source>
        <dbReference type="EMBL" id="EDR05802.1"/>
    </source>
</evidence>
<dbReference type="Proteomes" id="UP000001194">
    <property type="component" value="Unassembled WGS sequence"/>
</dbReference>
<organism evidence="5">
    <name type="scientific">Laccaria bicolor (strain S238N-H82 / ATCC MYA-4686)</name>
    <name type="common">Bicoloured deceiver</name>
    <name type="synonym">Laccaria laccata var. bicolor</name>
    <dbReference type="NCBI Taxonomy" id="486041"/>
    <lineage>
        <taxon>Eukaryota</taxon>
        <taxon>Fungi</taxon>
        <taxon>Dikarya</taxon>
        <taxon>Basidiomycota</taxon>
        <taxon>Agaricomycotina</taxon>
        <taxon>Agaricomycetes</taxon>
        <taxon>Agaricomycetidae</taxon>
        <taxon>Agaricales</taxon>
        <taxon>Agaricineae</taxon>
        <taxon>Hydnangiaceae</taxon>
        <taxon>Laccaria</taxon>
    </lineage>
</organism>
<dbReference type="GO" id="GO:0005525">
    <property type="term" value="F:GTP binding"/>
    <property type="evidence" value="ECO:0007669"/>
    <property type="project" value="InterPro"/>
</dbReference>
<evidence type="ECO:0000259" key="3">
    <source>
        <dbReference type="Pfam" id="PF01926"/>
    </source>
</evidence>
<evidence type="ECO:0000256" key="2">
    <source>
        <dbReference type="SAM" id="MobiDB-lite"/>
    </source>
</evidence>
<keyword evidence="1" id="KW-0175">Coiled coil</keyword>
<accession>B0DHX0</accession>
<keyword evidence="5" id="KW-1185">Reference proteome</keyword>
<reference evidence="4 5" key="1">
    <citation type="journal article" date="2008" name="Nature">
        <title>The genome of Laccaria bicolor provides insights into mycorrhizal symbiosis.</title>
        <authorList>
            <person name="Martin F."/>
            <person name="Aerts A."/>
            <person name="Ahren D."/>
            <person name="Brun A."/>
            <person name="Danchin E.G.J."/>
            <person name="Duchaussoy F."/>
            <person name="Gibon J."/>
            <person name="Kohler A."/>
            <person name="Lindquist E."/>
            <person name="Pereda V."/>
            <person name="Salamov A."/>
            <person name="Shapiro H.J."/>
            <person name="Wuyts J."/>
            <person name="Blaudez D."/>
            <person name="Buee M."/>
            <person name="Brokstein P."/>
            <person name="Canbaeck B."/>
            <person name="Cohen D."/>
            <person name="Courty P.E."/>
            <person name="Coutinho P.M."/>
            <person name="Delaruelle C."/>
            <person name="Detter J.C."/>
            <person name="Deveau A."/>
            <person name="DiFazio S."/>
            <person name="Duplessis S."/>
            <person name="Fraissinet-Tachet L."/>
            <person name="Lucic E."/>
            <person name="Frey-Klett P."/>
            <person name="Fourrey C."/>
            <person name="Feussner I."/>
            <person name="Gay G."/>
            <person name="Grimwood J."/>
            <person name="Hoegger P.J."/>
            <person name="Jain P."/>
            <person name="Kilaru S."/>
            <person name="Labbe J."/>
            <person name="Lin Y.C."/>
            <person name="Legue V."/>
            <person name="Le Tacon F."/>
            <person name="Marmeisse R."/>
            <person name="Melayah D."/>
            <person name="Montanini B."/>
            <person name="Muratet M."/>
            <person name="Nehls U."/>
            <person name="Niculita-Hirzel H."/>
            <person name="Oudot-Le Secq M.P."/>
            <person name="Peter M."/>
            <person name="Quesneville H."/>
            <person name="Rajashekar B."/>
            <person name="Reich M."/>
            <person name="Rouhier N."/>
            <person name="Schmutz J."/>
            <person name="Yin T."/>
            <person name="Chalot M."/>
            <person name="Henrissat B."/>
            <person name="Kuees U."/>
            <person name="Lucas S."/>
            <person name="Van de Peer Y."/>
            <person name="Podila G.K."/>
            <person name="Polle A."/>
            <person name="Pukkila P.J."/>
            <person name="Richardson P.M."/>
            <person name="Rouze P."/>
            <person name="Sanders I.R."/>
            <person name="Stajich J.E."/>
            <person name="Tunlid A."/>
            <person name="Tuskan G."/>
            <person name="Grigoriev I.V."/>
        </authorList>
    </citation>
    <scope>NUCLEOTIDE SEQUENCE [LARGE SCALE GENOMIC DNA]</scope>
    <source>
        <strain evidence="5">S238N-H82 / ATCC MYA-4686</strain>
    </source>
</reference>
<feature type="coiled-coil region" evidence="1">
    <location>
        <begin position="271"/>
        <end position="298"/>
    </location>
</feature>
<dbReference type="Gene3D" id="3.40.50.300">
    <property type="entry name" value="P-loop containing nucleotide triphosphate hydrolases"/>
    <property type="match status" value="1"/>
</dbReference>
<dbReference type="InParanoid" id="B0DHX0"/>
<dbReference type="SUPFAM" id="SSF52540">
    <property type="entry name" value="P-loop containing nucleoside triphosphate hydrolases"/>
    <property type="match status" value="1"/>
</dbReference>
<dbReference type="HOGENOM" id="CLU_018003_2_3_1"/>
<dbReference type="EMBL" id="DS547111">
    <property type="protein sequence ID" value="EDR05802.1"/>
    <property type="molecule type" value="Genomic_DNA"/>
</dbReference>
<evidence type="ECO:0000256" key="1">
    <source>
        <dbReference type="SAM" id="Coils"/>
    </source>
</evidence>
<dbReference type="RefSeq" id="XP_001883478.1">
    <property type="nucleotide sequence ID" value="XM_001883443.1"/>
</dbReference>
<dbReference type="AlphaFoldDB" id="B0DHX0"/>
<gene>
    <name evidence="4" type="ORF">LACBIDRAFT_302570</name>
</gene>
<dbReference type="STRING" id="486041.B0DHX0"/>
<dbReference type="OrthoDB" id="8954335at2759"/>
<feature type="region of interest" description="Disordered" evidence="2">
    <location>
        <begin position="150"/>
        <end position="179"/>
    </location>
</feature>